<dbReference type="NCBIfam" id="NF033429">
    <property type="entry name" value="ImuA_translesion"/>
    <property type="match status" value="1"/>
</dbReference>
<dbReference type="OrthoDB" id="9811176at2"/>
<name>A0A502E1Z5_9BURK</name>
<dbReference type="InterPro" id="IPR027417">
    <property type="entry name" value="P-loop_NTPase"/>
</dbReference>
<sequence length="277" mass="29766">MGLPSISPVFPSFASAQHNVWRGDELGTADMQVVGTGHAALDTELPGGGWPIGAMTEVLQHRPEAHVWQLLLPALARAVQARSGPVVLIGAPHEPFGPSLAAAGLPTEALMWVRSEASAARLWACQQALRCADVAAVMAWLPQARVGELRRLQLAAAQHEALLFVMRPEAVAQSASPARLRLQLVSAEGGQMDVHLLKRRGPPLAQPLTLPARNARMTALLAASQWRRQRSRQRDIEEIAATKDATSTAAKGATVVRLELRKRREEGAHAVDRLAVA</sequence>
<accession>A0A502E1Z5</accession>
<dbReference type="Gene3D" id="3.40.50.300">
    <property type="entry name" value="P-loop containing nucleotide triphosphate hydrolases"/>
    <property type="match status" value="1"/>
</dbReference>
<organism evidence="1 2">
    <name type="scientific">Variovorax guangxiensis</name>
    <dbReference type="NCBI Taxonomy" id="1775474"/>
    <lineage>
        <taxon>Bacteria</taxon>
        <taxon>Pseudomonadati</taxon>
        <taxon>Pseudomonadota</taxon>
        <taxon>Betaproteobacteria</taxon>
        <taxon>Burkholderiales</taxon>
        <taxon>Comamonadaceae</taxon>
        <taxon>Variovorax</taxon>
    </lineage>
</organism>
<dbReference type="InterPro" id="IPR047610">
    <property type="entry name" value="ImuA_translesion"/>
</dbReference>
<dbReference type="Proteomes" id="UP000319212">
    <property type="component" value="Unassembled WGS sequence"/>
</dbReference>
<dbReference type="EMBL" id="RCZI01000001">
    <property type="protein sequence ID" value="TPG30430.1"/>
    <property type="molecule type" value="Genomic_DNA"/>
</dbReference>
<evidence type="ECO:0000313" key="2">
    <source>
        <dbReference type="Proteomes" id="UP000319212"/>
    </source>
</evidence>
<gene>
    <name evidence="1" type="primary">imuA</name>
    <name evidence="1" type="ORF">EAH82_02780</name>
</gene>
<protein>
    <submittedName>
        <fullName evidence="1">Translesion DNA synthesis-associated protein ImuA</fullName>
    </submittedName>
</protein>
<dbReference type="AlphaFoldDB" id="A0A502E1Z5"/>
<evidence type="ECO:0000313" key="1">
    <source>
        <dbReference type="EMBL" id="TPG30430.1"/>
    </source>
</evidence>
<dbReference type="RefSeq" id="WP_140838361.1">
    <property type="nucleotide sequence ID" value="NZ_RCZI01000001.1"/>
</dbReference>
<proteinExistence type="predicted"/>
<comment type="caution">
    <text evidence="1">The sequence shown here is derived from an EMBL/GenBank/DDBJ whole genome shotgun (WGS) entry which is preliminary data.</text>
</comment>
<dbReference type="SUPFAM" id="SSF52540">
    <property type="entry name" value="P-loop containing nucleoside triphosphate hydrolases"/>
    <property type="match status" value="1"/>
</dbReference>
<reference evidence="1 2" key="1">
    <citation type="journal article" date="2019" name="Environ. Microbiol.">
        <title>Species interactions and distinct microbial communities in high Arctic permafrost affected cryosols are associated with the CH4 and CO2 gas fluxes.</title>
        <authorList>
            <person name="Altshuler I."/>
            <person name="Hamel J."/>
            <person name="Turney S."/>
            <person name="Magnuson E."/>
            <person name="Levesque R."/>
            <person name="Greer C."/>
            <person name="Whyte L.G."/>
        </authorList>
    </citation>
    <scope>NUCLEOTIDE SEQUENCE [LARGE SCALE GENOMIC DNA]</scope>
    <source>
        <strain evidence="1 2">S06.C</strain>
    </source>
</reference>